<gene>
    <name evidence="2" type="ORF">BDP27DRAFT_1426963</name>
</gene>
<evidence type="ECO:0000313" key="2">
    <source>
        <dbReference type="EMBL" id="KAF9063355.1"/>
    </source>
</evidence>
<feature type="region of interest" description="Disordered" evidence="1">
    <location>
        <begin position="1"/>
        <end position="33"/>
    </location>
</feature>
<dbReference type="AlphaFoldDB" id="A0A9P5PJT1"/>
<dbReference type="Proteomes" id="UP000772434">
    <property type="component" value="Unassembled WGS sequence"/>
</dbReference>
<protein>
    <submittedName>
        <fullName evidence="2">Uncharacterized protein</fullName>
    </submittedName>
</protein>
<keyword evidence="3" id="KW-1185">Reference proteome</keyword>
<reference evidence="2" key="1">
    <citation type="submission" date="2020-11" db="EMBL/GenBank/DDBJ databases">
        <authorList>
            <consortium name="DOE Joint Genome Institute"/>
            <person name="Ahrendt S."/>
            <person name="Riley R."/>
            <person name="Andreopoulos W."/>
            <person name="Labutti K."/>
            <person name="Pangilinan J."/>
            <person name="Ruiz-Duenas F.J."/>
            <person name="Barrasa J.M."/>
            <person name="Sanchez-Garcia M."/>
            <person name="Camarero S."/>
            <person name="Miyauchi S."/>
            <person name="Serrano A."/>
            <person name="Linde D."/>
            <person name="Babiker R."/>
            <person name="Drula E."/>
            <person name="Ayuso-Fernandez I."/>
            <person name="Pacheco R."/>
            <person name="Padilla G."/>
            <person name="Ferreira P."/>
            <person name="Barriuso J."/>
            <person name="Kellner H."/>
            <person name="Castanera R."/>
            <person name="Alfaro M."/>
            <person name="Ramirez L."/>
            <person name="Pisabarro A.G."/>
            <person name="Kuo A."/>
            <person name="Tritt A."/>
            <person name="Lipzen A."/>
            <person name="He G."/>
            <person name="Yan M."/>
            <person name="Ng V."/>
            <person name="Cullen D."/>
            <person name="Martin F."/>
            <person name="Rosso M.-N."/>
            <person name="Henrissat B."/>
            <person name="Hibbett D."/>
            <person name="Martinez A.T."/>
            <person name="Grigoriev I.V."/>
        </authorList>
    </citation>
    <scope>NUCLEOTIDE SEQUENCE</scope>
    <source>
        <strain evidence="2">AH 40177</strain>
    </source>
</reference>
<organism evidence="2 3">
    <name type="scientific">Rhodocollybia butyracea</name>
    <dbReference type="NCBI Taxonomy" id="206335"/>
    <lineage>
        <taxon>Eukaryota</taxon>
        <taxon>Fungi</taxon>
        <taxon>Dikarya</taxon>
        <taxon>Basidiomycota</taxon>
        <taxon>Agaricomycotina</taxon>
        <taxon>Agaricomycetes</taxon>
        <taxon>Agaricomycetidae</taxon>
        <taxon>Agaricales</taxon>
        <taxon>Marasmiineae</taxon>
        <taxon>Omphalotaceae</taxon>
        <taxon>Rhodocollybia</taxon>
    </lineage>
</organism>
<sequence length="161" mass="18458">MATPSTISIDGNRLPRRASTASKDPTTEPEDLGAPFSHIFDQIKQILFKLSTMFPRILDLERPLLHILIMILTVRESSETCLVLLNSLVKLETNMFDRSRQVKVDHANAFVRRDNEASIGRYTDQCFTRLYTQAVEIESMIEKLHRAITIVETWINIRSSP</sequence>
<evidence type="ECO:0000313" key="3">
    <source>
        <dbReference type="Proteomes" id="UP000772434"/>
    </source>
</evidence>
<comment type="caution">
    <text evidence="2">The sequence shown here is derived from an EMBL/GenBank/DDBJ whole genome shotgun (WGS) entry which is preliminary data.</text>
</comment>
<accession>A0A9P5PJT1</accession>
<dbReference type="EMBL" id="JADNRY010000148">
    <property type="protein sequence ID" value="KAF9063355.1"/>
    <property type="molecule type" value="Genomic_DNA"/>
</dbReference>
<name>A0A9P5PJT1_9AGAR</name>
<proteinExistence type="predicted"/>
<evidence type="ECO:0000256" key="1">
    <source>
        <dbReference type="SAM" id="MobiDB-lite"/>
    </source>
</evidence>